<dbReference type="EMBL" id="DAKRPA010000326">
    <property type="protein sequence ID" value="DAZ93302.1"/>
    <property type="molecule type" value="Genomic_DNA"/>
</dbReference>
<dbReference type="Proteomes" id="UP001146120">
    <property type="component" value="Unassembled WGS sequence"/>
</dbReference>
<comment type="cofactor">
    <cofactor evidence="1">
        <name>a divalent metal cation</name>
        <dbReference type="ChEBI" id="CHEBI:60240"/>
    </cofactor>
</comment>
<accession>A0AAV2YET3</accession>
<feature type="non-terminal residue" evidence="9">
    <location>
        <position position="1"/>
    </location>
</feature>
<gene>
    <name evidence="9" type="ORF">N0F65_000853</name>
</gene>
<feature type="domain" description="DDE Tnp4" evidence="8">
    <location>
        <begin position="26"/>
        <end position="163"/>
    </location>
</feature>
<evidence type="ECO:0000256" key="3">
    <source>
        <dbReference type="ARBA" id="ARBA00006958"/>
    </source>
</evidence>
<dbReference type="PANTHER" id="PTHR22930">
    <property type="match status" value="1"/>
</dbReference>
<evidence type="ECO:0000313" key="10">
    <source>
        <dbReference type="Proteomes" id="UP001146120"/>
    </source>
</evidence>
<sequence length="171" mass="19121">IIQVPSSVPLHFATKLPFLSDAPVAIDGVHVPVMVPDDDQEAWRNRKGWLSTNTFIACEWELRVAFVYPGVEGSAYDSAILYMSQFLSDIPSGYYGLADAGYGLDPKVLTPYRNVGYHLKEGGESRPQNLNELFNLRHAKARNAVERVIGILKRRVAILQRLMECELTTSV</sequence>
<evidence type="ECO:0000259" key="8">
    <source>
        <dbReference type="Pfam" id="PF13359"/>
    </source>
</evidence>
<comment type="caution">
    <text evidence="9">The sequence shown here is derived from an EMBL/GenBank/DDBJ whole genome shotgun (WGS) entry which is preliminary data.</text>
</comment>
<evidence type="ECO:0000313" key="9">
    <source>
        <dbReference type="EMBL" id="DAZ93302.1"/>
    </source>
</evidence>
<comment type="subcellular location">
    <subcellularLocation>
        <location evidence="2">Nucleus</location>
    </subcellularLocation>
</comment>
<protein>
    <recommendedName>
        <fullName evidence="8">DDE Tnp4 domain-containing protein</fullName>
    </recommendedName>
</protein>
<reference evidence="9" key="1">
    <citation type="submission" date="2022-11" db="EMBL/GenBank/DDBJ databases">
        <authorList>
            <person name="Morgan W.R."/>
            <person name="Tartar A."/>
        </authorList>
    </citation>
    <scope>NUCLEOTIDE SEQUENCE</scope>
    <source>
        <strain evidence="9">ARSEF 373</strain>
    </source>
</reference>
<evidence type="ECO:0000256" key="1">
    <source>
        <dbReference type="ARBA" id="ARBA00001968"/>
    </source>
</evidence>
<evidence type="ECO:0000256" key="6">
    <source>
        <dbReference type="ARBA" id="ARBA00022801"/>
    </source>
</evidence>
<evidence type="ECO:0000256" key="5">
    <source>
        <dbReference type="ARBA" id="ARBA00022723"/>
    </source>
</evidence>
<keyword evidence="7" id="KW-0539">Nucleus</keyword>
<reference evidence="9" key="2">
    <citation type="journal article" date="2023" name="Microbiol Resour">
        <title>Decontamination and Annotation of the Draft Genome Sequence of the Oomycete Lagenidium giganteum ARSEF 373.</title>
        <authorList>
            <person name="Morgan W.R."/>
            <person name="Tartar A."/>
        </authorList>
    </citation>
    <scope>NUCLEOTIDE SEQUENCE</scope>
    <source>
        <strain evidence="9">ARSEF 373</strain>
    </source>
</reference>
<keyword evidence="4" id="KW-0540">Nuclease</keyword>
<organism evidence="9 10">
    <name type="scientific">Lagenidium giganteum</name>
    <dbReference type="NCBI Taxonomy" id="4803"/>
    <lineage>
        <taxon>Eukaryota</taxon>
        <taxon>Sar</taxon>
        <taxon>Stramenopiles</taxon>
        <taxon>Oomycota</taxon>
        <taxon>Peronosporomycetes</taxon>
        <taxon>Pythiales</taxon>
        <taxon>Pythiaceae</taxon>
    </lineage>
</organism>
<dbReference type="Pfam" id="PF13359">
    <property type="entry name" value="DDE_Tnp_4"/>
    <property type="match status" value="1"/>
</dbReference>
<keyword evidence="10" id="KW-1185">Reference proteome</keyword>
<dbReference type="GO" id="GO:0004518">
    <property type="term" value="F:nuclease activity"/>
    <property type="evidence" value="ECO:0007669"/>
    <property type="project" value="UniProtKB-KW"/>
</dbReference>
<dbReference type="PANTHER" id="PTHR22930:SF281">
    <property type="entry name" value="NUCLEASE"/>
    <property type="match status" value="1"/>
</dbReference>
<dbReference type="GO" id="GO:0046872">
    <property type="term" value="F:metal ion binding"/>
    <property type="evidence" value="ECO:0007669"/>
    <property type="project" value="UniProtKB-KW"/>
</dbReference>
<dbReference type="InterPro" id="IPR045249">
    <property type="entry name" value="HARBI1-like"/>
</dbReference>
<dbReference type="GO" id="GO:0016787">
    <property type="term" value="F:hydrolase activity"/>
    <property type="evidence" value="ECO:0007669"/>
    <property type="project" value="UniProtKB-KW"/>
</dbReference>
<keyword evidence="5" id="KW-0479">Metal-binding</keyword>
<dbReference type="InterPro" id="IPR027806">
    <property type="entry name" value="HARBI1_dom"/>
</dbReference>
<dbReference type="GO" id="GO:0005634">
    <property type="term" value="C:nucleus"/>
    <property type="evidence" value="ECO:0007669"/>
    <property type="project" value="UniProtKB-SubCell"/>
</dbReference>
<evidence type="ECO:0000256" key="4">
    <source>
        <dbReference type="ARBA" id="ARBA00022722"/>
    </source>
</evidence>
<comment type="similarity">
    <text evidence="3">Belongs to the HARBI1 family.</text>
</comment>
<evidence type="ECO:0000256" key="7">
    <source>
        <dbReference type="ARBA" id="ARBA00023242"/>
    </source>
</evidence>
<dbReference type="AlphaFoldDB" id="A0AAV2YET3"/>
<evidence type="ECO:0000256" key="2">
    <source>
        <dbReference type="ARBA" id="ARBA00004123"/>
    </source>
</evidence>
<keyword evidence="6" id="KW-0378">Hydrolase</keyword>
<proteinExistence type="inferred from homology"/>
<name>A0AAV2YET3_9STRA</name>